<sequence>MIELLFVLVFLGVLFFTGVTLVSIFAAGAVAFAVMLVLGMVGMVFKLLPWLIVLAVAWWFFRNKVYCPR</sequence>
<protein>
    <submittedName>
        <fullName evidence="2">Phage shock protein G</fullName>
    </submittedName>
</protein>
<dbReference type="GeneID" id="97542731"/>
<dbReference type="AlphaFoldDB" id="A0AAV2VLW8"/>
<evidence type="ECO:0000313" key="2">
    <source>
        <dbReference type="EMBL" id="CCO45481.1"/>
    </source>
</evidence>
<dbReference type="NCBIfam" id="TIGR02975">
    <property type="entry name" value="phageshock_pspG"/>
    <property type="match status" value="1"/>
</dbReference>
<comment type="caution">
    <text evidence="2">The sequence shown here is derived from an EMBL/GenBank/DDBJ whole genome shotgun (WGS) entry which is preliminary data.</text>
</comment>
<organism evidence="2 3">
    <name type="scientific">Vibrio nigripulchritudo SOn1</name>
    <dbReference type="NCBI Taxonomy" id="1238450"/>
    <lineage>
        <taxon>Bacteria</taxon>
        <taxon>Pseudomonadati</taxon>
        <taxon>Pseudomonadota</taxon>
        <taxon>Gammaproteobacteria</taxon>
        <taxon>Vibrionales</taxon>
        <taxon>Vibrionaceae</taxon>
        <taxon>Vibrio</taxon>
    </lineage>
</organism>
<evidence type="ECO:0000256" key="1">
    <source>
        <dbReference type="SAM" id="Phobius"/>
    </source>
</evidence>
<dbReference type="Pfam" id="PF09583">
    <property type="entry name" value="Phageshock_PspG"/>
    <property type="match status" value="1"/>
</dbReference>
<dbReference type="Proteomes" id="UP000018211">
    <property type="component" value="Unassembled WGS sequence"/>
</dbReference>
<keyword evidence="1" id="KW-0472">Membrane</keyword>
<keyword evidence="1" id="KW-1133">Transmembrane helix</keyword>
<evidence type="ECO:0000313" key="3">
    <source>
        <dbReference type="Proteomes" id="UP000018211"/>
    </source>
</evidence>
<proteinExistence type="predicted"/>
<name>A0AAV2VLW8_9VIBR</name>
<keyword evidence="1" id="KW-0812">Transmembrane</keyword>
<dbReference type="EMBL" id="CAOF01000058">
    <property type="protein sequence ID" value="CCO45481.1"/>
    <property type="molecule type" value="Genomic_DNA"/>
</dbReference>
<dbReference type="RefSeq" id="WP_004405230.1">
    <property type="nucleotide sequence ID" value="NZ_LK391965.1"/>
</dbReference>
<gene>
    <name evidence="2" type="ORF">VIBNISOn1_1500006</name>
</gene>
<feature type="transmembrane region" description="Helical" evidence="1">
    <location>
        <begin position="43"/>
        <end position="61"/>
    </location>
</feature>
<accession>A0AAV2VLW8</accession>
<reference evidence="2 3" key="1">
    <citation type="journal article" date="2013" name="ISME J.">
        <title>Comparative genomics of pathogenic lineages of Vibrio nigripulchritudo identifies virulence-associated traits.</title>
        <authorList>
            <person name="Goudenege D."/>
            <person name="Labreuche Y."/>
            <person name="Krin E."/>
            <person name="Ansquer D."/>
            <person name="Mangenot S."/>
            <person name="Calteau A."/>
            <person name="Medigue C."/>
            <person name="Mazel D."/>
            <person name="Polz M.F."/>
            <person name="Le Roux F."/>
        </authorList>
    </citation>
    <scope>NUCLEOTIDE SEQUENCE [LARGE SCALE GENOMIC DNA]</scope>
    <source>
        <strain evidence="2 3">SOn1</strain>
    </source>
</reference>
<dbReference type="InterPro" id="IPR014318">
    <property type="entry name" value="Phageshock_PspG"/>
</dbReference>